<comment type="subcellular location">
    <subcellularLocation>
        <location evidence="2">Cytoplasm</location>
    </subcellularLocation>
</comment>
<dbReference type="InterPro" id="IPR027417">
    <property type="entry name" value="P-loop_NTPase"/>
</dbReference>
<evidence type="ECO:0000313" key="4">
    <source>
        <dbReference type="Proteomes" id="UP000714380"/>
    </source>
</evidence>
<organism evidence="3 4">
    <name type="scientific">Thalassolituus marinus</name>
    <dbReference type="NCBI Taxonomy" id="671053"/>
    <lineage>
        <taxon>Bacteria</taxon>
        <taxon>Pseudomonadati</taxon>
        <taxon>Pseudomonadota</taxon>
        <taxon>Gammaproteobacteria</taxon>
        <taxon>Oceanospirillales</taxon>
        <taxon>Oceanospirillaceae</taxon>
        <taxon>Thalassolituus</taxon>
    </lineage>
</organism>
<evidence type="ECO:0000256" key="1">
    <source>
        <dbReference type="ARBA" id="ARBA00022756"/>
    </source>
</evidence>
<reference evidence="3 4" key="1">
    <citation type="submission" date="2020-12" db="EMBL/GenBank/DDBJ databases">
        <title>Novel Thalassolituus-related marine hydrocarbonoclastic bacteria mediated algae-derived hydrocarbons mineralization in twilight zone of the northern South China Sea.</title>
        <authorList>
            <person name="Dong C."/>
        </authorList>
    </citation>
    <scope>NUCLEOTIDE SEQUENCE [LARGE SCALE GENOMIC DNA]</scope>
    <source>
        <strain evidence="3 4">IMCC1826</strain>
    </source>
</reference>
<comment type="cofactor">
    <cofactor evidence="2">
        <name>Mg(2+)</name>
        <dbReference type="ChEBI" id="CHEBI:18420"/>
    </cofactor>
</comment>
<dbReference type="SUPFAM" id="SSF52540">
    <property type="entry name" value="P-loop containing nucleoside triphosphate hydrolases"/>
    <property type="match status" value="1"/>
</dbReference>
<feature type="binding site" evidence="2">
    <location>
        <begin position="13"/>
        <end position="18"/>
    </location>
    <ligand>
        <name>ATP</name>
        <dbReference type="ChEBI" id="CHEBI:30616"/>
    </ligand>
</feature>
<name>A0ABS7ZPU8_9GAMM</name>
<feature type="binding site" evidence="2">
    <location>
        <begin position="117"/>
        <end position="120"/>
    </location>
    <ligand>
        <name>ATP</name>
        <dbReference type="ChEBI" id="CHEBI:30616"/>
    </ligand>
</feature>
<dbReference type="GO" id="GO:0004141">
    <property type="term" value="F:dethiobiotin synthase activity"/>
    <property type="evidence" value="ECO:0007669"/>
    <property type="project" value="UniProtKB-EC"/>
</dbReference>
<evidence type="ECO:0000256" key="2">
    <source>
        <dbReference type="HAMAP-Rule" id="MF_00336"/>
    </source>
</evidence>
<keyword evidence="2 3" id="KW-0436">Ligase</keyword>
<keyword evidence="4" id="KW-1185">Reference proteome</keyword>
<feature type="active site" evidence="2">
    <location>
        <position position="38"/>
    </location>
</feature>
<dbReference type="EC" id="6.3.3.3" evidence="2"/>
<dbReference type="PANTHER" id="PTHR43210:SF5">
    <property type="entry name" value="DETHIOBIOTIN SYNTHETASE"/>
    <property type="match status" value="1"/>
</dbReference>
<accession>A0ABS7ZPU8</accession>
<comment type="caution">
    <text evidence="3">The sequence shown here is derived from an EMBL/GenBank/DDBJ whole genome shotgun (WGS) entry which is preliminary data.</text>
</comment>
<feature type="binding site" evidence="2">
    <location>
        <position position="17"/>
    </location>
    <ligand>
        <name>Mg(2+)</name>
        <dbReference type="ChEBI" id="CHEBI:18420"/>
    </ligand>
</feature>
<keyword evidence="1 2" id="KW-0093">Biotin biosynthesis</keyword>
<comment type="caution">
    <text evidence="2">Lacks conserved residue(s) required for the propagation of feature annotation.</text>
</comment>
<evidence type="ECO:0000313" key="3">
    <source>
        <dbReference type="EMBL" id="MCA6063639.1"/>
    </source>
</evidence>
<feature type="binding site" evidence="2">
    <location>
        <position position="117"/>
    </location>
    <ligand>
        <name>Mg(2+)</name>
        <dbReference type="ChEBI" id="CHEBI:18420"/>
    </ligand>
</feature>
<sequence>MSQRFFVTGTDTDAGKTLVTAALLLKASQQGLSAFGLKPVAAGCEQQQGQWRNSDALLHQQYSTPPTVYEEHNPVVLAAALAPHIAAAYENKRLSVSDLMARCQPALAQPHDLLLVEGAGGWLVPLNNRETLADFASELGYDVILVVGMKLGCINHALLSEQAIRNSGLRLAGWVANSPAATMQAYEENYAFLQQHFGQAGVPCLGAIPAINGLNPACPEHLSEIAAKLSLPEA</sequence>
<dbReference type="PIRSF" id="PIRSF006755">
    <property type="entry name" value="DTB_synth"/>
    <property type="match status" value="1"/>
</dbReference>
<comment type="pathway">
    <text evidence="2">Cofactor biosynthesis; biotin biosynthesis; biotin from 7,8-diaminononanoate: step 1/2.</text>
</comment>
<comment type="similarity">
    <text evidence="2">Belongs to the dethiobiotin synthetase family.</text>
</comment>
<comment type="catalytic activity">
    <reaction evidence="2">
        <text>(7R,8S)-7,8-diammoniononanoate + CO2 + ATP = (4R,5S)-dethiobiotin + ADP + phosphate + 3 H(+)</text>
        <dbReference type="Rhea" id="RHEA:15805"/>
        <dbReference type="ChEBI" id="CHEBI:15378"/>
        <dbReference type="ChEBI" id="CHEBI:16526"/>
        <dbReference type="ChEBI" id="CHEBI:30616"/>
        <dbReference type="ChEBI" id="CHEBI:43474"/>
        <dbReference type="ChEBI" id="CHEBI:149469"/>
        <dbReference type="ChEBI" id="CHEBI:149473"/>
        <dbReference type="ChEBI" id="CHEBI:456216"/>
        <dbReference type="EC" id="6.3.3.3"/>
    </reaction>
</comment>
<dbReference type="HAMAP" id="MF_00336">
    <property type="entry name" value="BioD"/>
    <property type="match status" value="1"/>
</dbReference>
<keyword evidence="2" id="KW-0479">Metal-binding</keyword>
<dbReference type="RefSeq" id="WP_225673827.1">
    <property type="nucleotide sequence ID" value="NZ_JAEDAH010000042.1"/>
</dbReference>
<keyword evidence="2" id="KW-0547">Nucleotide-binding</keyword>
<gene>
    <name evidence="2 3" type="primary">bioD</name>
    <name evidence="3" type="ORF">I9W95_08460</name>
</gene>
<protein>
    <recommendedName>
        <fullName evidence="2">ATP-dependent dethiobiotin synthetase BioD</fullName>
        <ecNumber evidence="2">6.3.3.3</ecNumber>
    </recommendedName>
    <alternativeName>
        <fullName evidence="2">DTB synthetase</fullName>
        <shortName evidence="2">DTBS</shortName>
    </alternativeName>
    <alternativeName>
        <fullName evidence="2">Dethiobiotin synthase</fullName>
    </alternativeName>
</protein>
<dbReference type="Pfam" id="PF13500">
    <property type="entry name" value="AAA_26"/>
    <property type="match status" value="1"/>
</dbReference>
<comment type="function">
    <text evidence="2">Catalyzes a mechanistically unusual reaction, the ATP-dependent insertion of CO2 between the N7 and N8 nitrogen atoms of 7,8-diaminopelargonic acid (DAPA, also called 7,8-diammoniononanoate) to form a ureido ring.</text>
</comment>
<feature type="binding site" evidence="2">
    <location>
        <begin position="177"/>
        <end position="178"/>
    </location>
    <ligand>
        <name>ATP</name>
        <dbReference type="ChEBI" id="CHEBI:30616"/>
    </ligand>
</feature>
<feature type="binding site" evidence="2">
    <location>
        <position position="55"/>
    </location>
    <ligand>
        <name>Mg(2+)</name>
        <dbReference type="ChEBI" id="CHEBI:18420"/>
    </ligand>
</feature>
<dbReference type="InterPro" id="IPR004472">
    <property type="entry name" value="DTB_synth_BioD"/>
</dbReference>
<dbReference type="PANTHER" id="PTHR43210">
    <property type="entry name" value="DETHIOBIOTIN SYNTHETASE"/>
    <property type="match status" value="1"/>
</dbReference>
<keyword evidence="2" id="KW-0963">Cytoplasm</keyword>
<dbReference type="Proteomes" id="UP000714380">
    <property type="component" value="Unassembled WGS sequence"/>
</dbReference>
<feature type="binding site" evidence="2">
    <location>
        <position position="55"/>
    </location>
    <ligand>
        <name>ATP</name>
        <dbReference type="ChEBI" id="CHEBI:30616"/>
    </ligand>
</feature>
<keyword evidence="2" id="KW-0067">ATP-binding</keyword>
<proteinExistence type="inferred from homology"/>
<dbReference type="EMBL" id="JAEDAH010000042">
    <property type="protein sequence ID" value="MCA6063639.1"/>
    <property type="molecule type" value="Genomic_DNA"/>
</dbReference>
<comment type="subunit">
    <text evidence="2">Homodimer.</text>
</comment>
<keyword evidence="2" id="KW-0460">Magnesium</keyword>
<dbReference type="NCBIfam" id="TIGR00347">
    <property type="entry name" value="bioD"/>
    <property type="match status" value="1"/>
</dbReference>
<dbReference type="CDD" id="cd03109">
    <property type="entry name" value="DTBS"/>
    <property type="match status" value="1"/>
</dbReference>
<dbReference type="Gene3D" id="3.40.50.300">
    <property type="entry name" value="P-loop containing nucleotide triphosphate hydrolases"/>
    <property type="match status" value="1"/>
</dbReference>